<dbReference type="NCBIfam" id="NF037995">
    <property type="entry name" value="TRAP_S1"/>
    <property type="match status" value="1"/>
</dbReference>
<evidence type="ECO:0000256" key="3">
    <source>
        <dbReference type="ARBA" id="ARBA00022764"/>
    </source>
</evidence>
<dbReference type="GO" id="GO:0055085">
    <property type="term" value="P:transmembrane transport"/>
    <property type="evidence" value="ECO:0007669"/>
    <property type="project" value="InterPro"/>
</dbReference>
<sequence>MTVLKSRRAALKTIGMGGVGALAAPHIAGAQANGTTWRIQTSWPGGAGLQIFRDWCGSIQEKTGGELTFQPFGANDVVGDFQLYDAVKNGVLEAVNPFTIYAQGIIPAATFLTSIPLGLRQPSEFDTFYYGLGGIDIARELYAAQGMYFVGPVHHDANIIHSKVPIRSIDDFAGRKMRLPGGMVAEVFTEIGAETTVLPGSEIFPALEKGTIDVADYVGPAVNYALGFSQVTDYIVMGPPGFMSLYQPVDIMDITVGQAAWDALSPQMKQFVEMETHVYSDMHYAAIQAADQEAWGKFEADGTEVTRLSQDDVDLMTEIAVPIWFDYANRDPNAARVFKIQLDYMQSGSLGYVDPALTEGLTLNL</sequence>
<dbReference type="PROSITE" id="PS51318">
    <property type="entry name" value="TAT"/>
    <property type="match status" value="1"/>
</dbReference>
<comment type="subcellular location">
    <subcellularLocation>
        <location evidence="1">Periplasm</location>
    </subcellularLocation>
</comment>
<accession>A0A1H8AKD7</accession>
<feature type="chain" id="PRO_5011680222" evidence="4">
    <location>
        <begin position="24"/>
        <end position="365"/>
    </location>
</feature>
<dbReference type="PANTHER" id="PTHR33376:SF5">
    <property type="entry name" value="EXTRACYTOPLASMIC SOLUTE RECEPTOR PROTEIN"/>
    <property type="match status" value="1"/>
</dbReference>
<evidence type="ECO:0000256" key="1">
    <source>
        <dbReference type="ARBA" id="ARBA00004418"/>
    </source>
</evidence>
<keyword evidence="6" id="KW-1185">Reference proteome</keyword>
<keyword evidence="3" id="KW-0574">Periplasm</keyword>
<keyword evidence="2 4" id="KW-0732">Signal</keyword>
<dbReference type="InterPro" id="IPR006311">
    <property type="entry name" value="TAT_signal"/>
</dbReference>
<dbReference type="RefSeq" id="WP_091843194.1">
    <property type="nucleotide sequence ID" value="NZ_FOCM01000001.1"/>
</dbReference>
<evidence type="ECO:0000256" key="2">
    <source>
        <dbReference type="ARBA" id="ARBA00022729"/>
    </source>
</evidence>
<dbReference type="AlphaFoldDB" id="A0A1H8AKD7"/>
<name>A0A1H8AKD7_9RHOB</name>
<evidence type="ECO:0000313" key="5">
    <source>
        <dbReference type="EMBL" id="SEM70318.1"/>
    </source>
</evidence>
<dbReference type="PANTHER" id="PTHR33376">
    <property type="match status" value="1"/>
</dbReference>
<protein>
    <submittedName>
        <fullName evidence="5">TRAP-type mannitol/chloroaromatic compound transport system, substrate-binding protein</fullName>
    </submittedName>
</protein>
<evidence type="ECO:0000256" key="4">
    <source>
        <dbReference type="SAM" id="SignalP"/>
    </source>
</evidence>
<dbReference type="OrthoDB" id="9769667at2"/>
<dbReference type="InterPro" id="IPR038404">
    <property type="entry name" value="TRAP_DctP_sf"/>
</dbReference>
<dbReference type="InterPro" id="IPR018389">
    <property type="entry name" value="DctP_fam"/>
</dbReference>
<dbReference type="GO" id="GO:0042597">
    <property type="term" value="C:periplasmic space"/>
    <property type="evidence" value="ECO:0007669"/>
    <property type="project" value="UniProtKB-SubCell"/>
</dbReference>
<feature type="signal peptide" evidence="4">
    <location>
        <begin position="1"/>
        <end position="23"/>
    </location>
</feature>
<dbReference type="EMBL" id="FOCM01000001">
    <property type="protein sequence ID" value="SEM70318.1"/>
    <property type="molecule type" value="Genomic_DNA"/>
</dbReference>
<evidence type="ECO:0000313" key="6">
    <source>
        <dbReference type="Proteomes" id="UP000199372"/>
    </source>
</evidence>
<dbReference type="Gene3D" id="3.40.190.170">
    <property type="entry name" value="Bacterial extracellular solute-binding protein, family 7"/>
    <property type="match status" value="1"/>
</dbReference>
<dbReference type="Proteomes" id="UP000199372">
    <property type="component" value="Unassembled WGS sequence"/>
</dbReference>
<reference evidence="6" key="1">
    <citation type="submission" date="2016-10" db="EMBL/GenBank/DDBJ databases">
        <authorList>
            <person name="Varghese N."/>
            <person name="Submissions S."/>
        </authorList>
    </citation>
    <scope>NUCLEOTIDE SEQUENCE [LARGE SCALE GENOMIC DNA]</scope>
    <source>
        <strain evidence="6">DSM 26893</strain>
    </source>
</reference>
<gene>
    <name evidence="5" type="ORF">SAMN04488011_101171</name>
</gene>
<organism evidence="5 6">
    <name type="scientific">Palleronia pelagia</name>
    <dbReference type="NCBI Taxonomy" id="387096"/>
    <lineage>
        <taxon>Bacteria</taxon>
        <taxon>Pseudomonadati</taxon>
        <taxon>Pseudomonadota</taxon>
        <taxon>Alphaproteobacteria</taxon>
        <taxon>Rhodobacterales</taxon>
        <taxon>Roseobacteraceae</taxon>
        <taxon>Palleronia</taxon>
    </lineage>
</organism>
<dbReference type="Pfam" id="PF03480">
    <property type="entry name" value="DctP"/>
    <property type="match status" value="1"/>
</dbReference>
<proteinExistence type="predicted"/>